<dbReference type="PANTHER" id="PTHR48079">
    <property type="entry name" value="PROTEIN YEEZ"/>
    <property type="match status" value="1"/>
</dbReference>
<name>A0A396RNQ5_9SPHN</name>
<organism evidence="2 3">
    <name type="scientific">Sphingomonas gilva</name>
    <dbReference type="NCBI Taxonomy" id="2305907"/>
    <lineage>
        <taxon>Bacteria</taxon>
        <taxon>Pseudomonadati</taxon>
        <taxon>Pseudomonadota</taxon>
        <taxon>Alphaproteobacteria</taxon>
        <taxon>Sphingomonadales</taxon>
        <taxon>Sphingomonadaceae</taxon>
        <taxon>Sphingomonas</taxon>
    </lineage>
</organism>
<keyword evidence="3" id="KW-1185">Reference proteome</keyword>
<feature type="domain" description="NAD-dependent epimerase/dehydratase" evidence="1">
    <location>
        <begin position="5"/>
        <end position="162"/>
    </location>
</feature>
<evidence type="ECO:0000313" key="3">
    <source>
        <dbReference type="Proteomes" id="UP000266693"/>
    </source>
</evidence>
<dbReference type="InterPro" id="IPR051783">
    <property type="entry name" value="NAD(P)-dependent_oxidoreduct"/>
</dbReference>
<dbReference type="OrthoDB" id="9814124at2"/>
<evidence type="ECO:0000259" key="1">
    <source>
        <dbReference type="Pfam" id="PF01370"/>
    </source>
</evidence>
<dbReference type="Gene3D" id="3.40.50.720">
    <property type="entry name" value="NAD(P)-binding Rossmann-like Domain"/>
    <property type="match status" value="1"/>
</dbReference>
<dbReference type="PANTHER" id="PTHR48079:SF6">
    <property type="entry name" value="NAD(P)-BINDING DOMAIN-CONTAINING PROTEIN-RELATED"/>
    <property type="match status" value="1"/>
</dbReference>
<sequence>MSVLAVTGGTGFVGSALIERAVREGHQVRALTRREQPPRDGVAWIAGALDDQDALFALAQGADAVVHVAGVVNARDRAGFTAGNVDGTRRMLDAARDAGVHRFIHVSSLSAREPDLSEYGRSKAEAEALVTASGLDWTIARPPAVYGPGDTEMRDLFRLAARGLALLPPEGRLSVIEVGDLARLLLALALSNEGAGATYEPDDGKPGGWSHKSFARAIAQATGRERVLTLPIPARIMRLAARGDRLVRRGGAKLTLDRVGYFCHPDWVVSEGRMPPSDLWKPEVPTLAGLRRTAQWYRARGLL</sequence>
<reference evidence="2 3" key="1">
    <citation type="submission" date="2018-08" db="EMBL/GenBank/DDBJ databases">
        <title>The multiple taxonomic identification of Sphingomonas gilva.</title>
        <authorList>
            <person name="Zhu D."/>
            <person name="Zheng S."/>
        </authorList>
    </citation>
    <scope>NUCLEOTIDE SEQUENCE [LARGE SCALE GENOMIC DNA]</scope>
    <source>
        <strain evidence="2 3">ZDH117</strain>
    </source>
</reference>
<gene>
    <name evidence="2" type="ORF">D1610_05785</name>
</gene>
<dbReference type="Proteomes" id="UP000266693">
    <property type="component" value="Unassembled WGS sequence"/>
</dbReference>
<protein>
    <submittedName>
        <fullName evidence="2">NAD(P)-dependent oxidoreductase</fullName>
    </submittedName>
</protein>
<dbReference type="InterPro" id="IPR001509">
    <property type="entry name" value="Epimerase_deHydtase"/>
</dbReference>
<comment type="caution">
    <text evidence="2">The sequence shown here is derived from an EMBL/GenBank/DDBJ whole genome shotgun (WGS) entry which is preliminary data.</text>
</comment>
<dbReference type="GO" id="GO:0005737">
    <property type="term" value="C:cytoplasm"/>
    <property type="evidence" value="ECO:0007669"/>
    <property type="project" value="TreeGrafter"/>
</dbReference>
<proteinExistence type="predicted"/>
<dbReference type="Pfam" id="PF01370">
    <property type="entry name" value="Epimerase"/>
    <property type="match status" value="1"/>
</dbReference>
<dbReference type="GO" id="GO:0004029">
    <property type="term" value="F:aldehyde dehydrogenase (NAD+) activity"/>
    <property type="evidence" value="ECO:0007669"/>
    <property type="project" value="TreeGrafter"/>
</dbReference>
<dbReference type="InterPro" id="IPR036291">
    <property type="entry name" value="NAD(P)-bd_dom_sf"/>
</dbReference>
<dbReference type="RefSeq" id="WP_118863200.1">
    <property type="nucleotide sequence ID" value="NZ_QWLV01000002.1"/>
</dbReference>
<dbReference type="EMBL" id="QWLV01000002">
    <property type="protein sequence ID" value="RHW18009.1"/>
    <property type="molecule type" value="Genomic_DNA"/>
</dbReference>
<accession>A0A396RNQ5</accession>
<dbReference type="SUPFAM" id="SSF51735">
    <property type="entry name" value="NAD(P)-binding Rossmann-fold domains"/>
    <property type="match status" value="1"/>
</dbReference>
<dbReference type="AlphaFoldDB" id="A0A396RNQ5"/>
<evidence type="ECO:0000313" key="2">
    <source>
        <dbReference type="EMBL" id="RHW18009.1"/>
    </source>
</evidence>